<evidence type="ECO:0000313" key="2">
    <source>
        <dbReference type="Proteomes" id="UP001240150"/>
    </source>
</evidence>
<reference evidence="1 2" key="1">
    <citation type="submission" date="2023-06" db="EMBL/GenBank/DDBJ databases">
        <authorList>
            <person name="Yushchuk O."/>
            <person name="Binda E."/>
            <person name="Ruckert-Reed C."/>
            <person name="Fedorenko V."/>
            <person name="Kalinowski J."/>
            <person name="Marinelli F."/>
        </authorList>
    </citation>
    <scope>NUCLEOTIDE SEQUENCE [LARGE SCALE GENOMIC DNA]</scope>
    <source>
        <strain evidence="1 2">NRRL 3884</strain>
    </source>
</reference>
<sequence length="143" mass="15689">MELVHTFTVAAPAARIYAHLMDPRSYLGLSPLLVEVRDIHRADDTVSYVAVERFTFGPFHWNNPIRVTMTGEALGRAVVSAVRSPGFVTLTSRVVLSPQVSGTLVVETIRLAAPAPLRRFVVGQARSVQLHRASELTRRMAAA</sequence>
<accession>A0ABY8WBY1</accession>
<dbReference type="InterPro" id="IPR023393">
    <property type="entry name" value="START-like_dom_sf"/>
</dbReference>
<evidence type="ECO:0000313" key="1">
    <source>
        <dbReference type="EMBL" id="WIM95168.1"/>
    </source>
</evidence>
<organism evidence="1 2">
    <name type="scientific">Actinoplanes oblitus</name>
    <dbReference type="NCBI Taxonomy" id="3040509"/>
    <lineage>
        <taxon>Bacteria</taxon>
        <taxon>Bacillati</taxon>
        <taxon>Actinomycetota</taxon>
        <taxon>Actinomycetes</taxon>
        <taxon>Micromonosporales</taxon>
        <taxon>Micromonosporaceae</taxon>
        <taxon>Actinoplanes</taxon>
    </lineage>
</organism>
<keyword evidence="2" id="KW-1185">Reference proteome</keyword>
<dbReference type="Proteomes" id="UP001240150">
    <property type="component" value="Chromosome"/>
</dbReference>
<protein>
    <submittedName>
        <fullName evidence="1">SRPBCC family protein</fullName>
    </submittedName>
</protein>
<dbReference type="EMBL" id="CP126980">
    <property type="protein sequence ID" value="WIM95168.1"/>
    <property type="molecule type" value="Genomic_DNA"/>
</dbReference>
<proteinExistence type="predicted"/>
<dbReference type="CDD" id="cd07812">
    <property type="entry name" value="SRPBCC"/>
    <property type="match status" value="1"/>
</dbReference>
<dbReference type="SUPFAM" id="SSF55961">
    <property type="entry name" value="Bet v1-like"/>
    <property type="match status" value="1"/>
</dbReference>
<dbReference type="RefSeq" id="WP_284916455.1">
    <property type="nucleotide sequence ID" value="NZ_CP126980.1"/>
</dbReference>
<dbReference type="Gene3D" id="3.30.530.20">
    <property type="match status" value="1"/>
</dbReference>
<gene>
    <name evidence="1" type="ORF">ACTOB_007242</name>
</gene>
<name>A0ABY8WBY1_9ACTN</name>